<dbReference type="InterPro" id="IPR024474">
    <property type="entry name" value="Znf_dom_IS66"/>
</dbReference>
<evidence type="ECO:0000259" key="1">
    <source>
        <dbReference type="Pfam" id="PF03050"/>
    </source>
</evidence>
<evidence type="ECO:0000313" key="5">
    <source>
        <dbReference type="Proteomes" id="UP000824049"/>
    </source>
</evidence>
<dbReference type="Pfam" id="PF13005">
    <property type="entry name" value="zf-IS66"/>
    <property type="match status" value="1"/>
</dbReference>
<gene>
    <name evidence="4" type="ORF">H9968_11430</name>
</gene>
<feature type="domain" description="Transposase IS66 zinc-finger binding" evidence="2">
    <location>
        <begin position="140"/>
        <end position="184"/>
    </location>
</feature>
<dbReference type="InterPro" id="IPR004291">
    <property type="entry name" value="Transposase_IS66_central"/>
</dbReference>
<dbReference type="PANTHER" id="PTHR33678:SF1">
    <property type="entry name" value="BLL1576 PROTEIN"/>
    <property type="match status" value="1"/>
</dbReference>
<feature type="domain" description="Transposase IS66 central" evidence="1">
    <location>
        <begin position="210"/>
        <end position="495"/>
    </location>
</feature>
<protein>
    <submittedName>
        <fullName evidence="4">IS66 family transposase</fullName>
    </submittedName>
</protein>
<evidence type="ECO:0000259" key="2">
    <source>
        <dbReference type="Pfam" id="PF13005"/>
    </source>
</evidence>
<dbReference type="PANTHER" id="PTHR33678">
    <property type="entry name" value="BLL1576 PROTEIN"/>
    <property type="match status" value="1"/>
</dbReference>
<dbReference type="NCBIfam" id="NF033517">
    <property type="entry name" value="transpos_IS66"/>
    <property type="match status" value="1"/>
</dbReference>
<dbReference type="AlphaFoldDB" id="A0A9D2J8I3"/>
<evidence type="ECO:0000259" key="3">
    <source>
        <dbReference type="Pfam" id="PF13007"/>
    </source>
</evidence>
<dbReference type="InterPro" id="IPR024463">
    <property type="entry name" value="Transposase_TnpC_homeodom"/>
</dbReference>
<proteinExistence type="predicted"/>
<accession>A0A9D2J8I3</accession>
<dbReference type="InterPro" id="IPR052344">
    <property type="entry name" value="Transposase-related"/>
</dbReference>
<evidence type="ECO:0000313" key="4">
    <source>
        <dbReference type="EMBL" id="HIZ40506.1"/>
    </source>
</evidence>
<dbReference type="Pfam" id="PF03050">
    <property type="entry name" value="DDE_Tnp_IS66"/>
    <property type="match status" value="1"/>
</dbReference>
<sequence>MASDPRELQFRELKDMMQQLKKTVGSQTRMIASLQESLDAANQLAAQRLETIEYLKRQLYGASSEKRKKPEEPQADGQLTLFDMYAQIFDEAEYHHDPKATEPEQAVTVKEHVRKSRKTNAEKYKDLPTEVVEVPLPGSEQSCPDCGAPLARVGKEYVREELVYIPATLKLVRYYRTTYKCPACTEGYHLDQNSYKFVKSSVPPALIPHSPASPSVAAWCIYQKYSLSLPLYRQEKDWLQFGVELSRTTIANWIINCVDRYFIHVYGSFHRELLKRGFLMADETRVQVLKEPERRAQSQSCMWLVRSGEDGLPPIILFGYTETRAKYHIERFLEGYGGGYLETDGYQGYNNLKNIRRCCCWAHIRRYFMDAVPKGKQDDLSVPAVQAVQYCDKLFMHERYCKEHGYTFEQRKEYRCNRSRPVIDSFFNWLEKQHPVVNTRFDQAVKYAQNRKPYLYTYLEDGRCSLSNNLSENAIRPFTVGRKNWLFCATPEGAHASAVVYTMVEMAKAHDLNIFKYLTYILEHRPDKNMNDEQLASLAPWDQDVIDACKNKI</sequence>
<name>A0A9D2J8I3_9FIRM</name>
<comment type="caution">
    <text evidence="4">The sequence shown here is derived from an EMBL/GenBank/DDBJ whole genome shotgun (WGS) entry which is preliminary data.</text>
</comment>
<reference evidence="4" key="1">
    <citation type="journal article" date="2021" name="PeerJ">
        <title>Extensive microbial diversity within the chicken gut microbiome revealed by metagenomics and culture.</title>
        <authorList>
            <person name="Gilroy R."/>
            <person name="Ravi A."/>
            <person name="Getino M."/>
            <person name="Pursley I."/>
            <person name="Horton D.L."/>
            <person name="Alikhan N.F."/>
            <person name="Baker D."/>
            <person name="Gharbi K."/>
            <person name="Hall N."/>
            <person name="Watson M."/>
            <person name="Adriaenssens E.M."/>
            <person name="Foster-Nyarko E."/>
            <person name="Jarju S."/>
            <person name="Secka A."/>
            <person name="Antonio M."/>
            <person name="Oren A."/>
            <person name="Chaudhuri R.R."/>
            <person name="La Ragione R."/>
            <person name="Hildebrand F."/>
            <person name="Pallen M.J."/>
        </authorList>
    </citation>
    <scope>NUCLEOTIDE SEQUENCE</scope>
    <source>
        <strain evidence="4">CHK179-28034</strain>
    </source>
</reference>
<feature type="domain" description="Transposase TnpC homeodomain" evidence="3">
    <location>
        <begin position="50"/>
        <end position="131"/>
    </location>
</feature>
<dbReference type="Pfam" id="PF13007">
    <property type="entry name" value="LZ_Tnp_IS66"/>
    <property type="match status" value="1"/>
</dbReference>
<dbReference type="Proteomes" id="UP000824049">
    <property type="component" value="Unassembled WGS sequence"/>
</dbReference>
<dbReference type="EMBL" id="DXBR01000105">
    <property type="protein sequence ID" value="HIZ40506.1"/>
    <property type="molecule type" value="Genomic_DNA"/>
</dbReference>
<organism evidence="4 5">
    <name type="scientific">Candidatus Anaerobutyricum stercoris</name>
    <dbReference type="NCBI Taxonomy" id="2838457"/>
    <lineage>
        <taxon>Bacteria</taxon>
        <taxon>Bacillati</taxon>
        <taxon>Bacillota</taxon>
        <taxon>Clostridia</taxon>
        <taxon>Lachnospirales</taxon>
        <taxon>Lachnospiraceae</taxon>
        <taxon>Anaerobutyricum</taxon>
    </lineage>
</organism>
<reference evidence="4" key="2">
    <citation type="submission" date="2021-04" db="EMBL/GenBank/DDBJ databases">
        <authorList>
            <person name="Gilroy R."/>
        </authorList>
    </citation>
    <scope>NUCLEOTIDE SEQUENCE</scope>
    <source>
        <strain evidence="4">CHK179-28034</strain>
    </source>
</reference>